<keyword evidence="9 10" id="KW-0472">Membrane</keyword>
<comment type="subcellular location">
    <subcellularLocation>
        <location evidence="1">Cell membrane</location>
        <topology evidence="1">Single-pass membrane protein</topology>
    </subcellularLocation>
</comment>
<dbReference type="SMART" id="SM01323">
    <property type="entry name" value="YajC"/>
    <property type="match status" value="1"/>
</dbReference>
<name>A0ABT0VHT9_9LACO</name>
<proteinExistence type="inferred from homology"/>
<evidence type="ECO:0000256" key="3">
    <source>
        <dbReference type="ARBA" id="ARBA00022448"/>
    </source>
</evidence>
<dbReference type="EMBL" id="JAGMVS010000063">
    <property type="protein sequence ID" value="MCM2437403.1"/>
    <property type="molecule type" value="Genomic_DNA"/>
</dbReference>
<evidence type="ECO:0000313" key="11">
    <source>
        <dbReference type="EMBL" id="MCM2437403.1"/>
    </source>
</evidence>
<comment type="caution">
    <text evidence="11">The sequence shown here is derived from an EMBL/GenBank/DDBJ whole genome shotgun (WGS) entry which is preliminary data.</text>
</comment>
<feature type="transmembrane region" description="Helical" evidence="10">
    <location>
        <begin position="6"/>
        <end position="22"/>
    </location>
</feature>
<evidence type="ECO:0000256" key="2">
    <source>
        <dbReference type="ARBA" id="ARBA00006742"/>
    </source>
</evidence>
<keyword evidence="4" id="KW-1003">Cell membrane</keyword>
<dbReference type="PANTHER" id="PTHR33909:SF1">
    <property type="entry name" value="SEC TRANSLOCON ACCESSORY COMPLEX SUBUNIT YAJC"/>
    <property type="match status" value="1"/>
</dbReference>
<comment type="similarity">
    <text evidence="2">Belongs to the YajC family.</text>
</comment>
<evidence type="ECO:0000256" key="7">
    <source>
        <dbReference type="ARBA" id="ARBA00022989"/>
    </source>
</evidence>
<evidence type="ECO:0000256" key="10">
    <source>
        <dbReference type="SAM" id="Phobius"/>
    </source>
</evidence>
<keyword evidence="5 10" id="KW-0812">Transmembrane</keyword>
<keyword evidence="6" id="KW-0653">Protein transport</keyword>
<evidence type="ECO:0000313" key="12">
    <source>
        <dbReference type="Proteomes" id="UP001057481"/>
    </source>
</evidence>
<keyword evidence="12" id="KW-1185">Reference proteome</keyword>
<keyword evidence="8" id="KW-0811">Translocation</keyword>
<dbReference type="Proteomes" id="UP001057481">
    <property type="component" value="Unassembled WGS sequence"/>
</dbReference>
<evidence type="ECO:0000256" key="6">
    <source>
        <dbReference type="ARBA" id="ARBA00022927"/>
    </source>
</evidence>
<organism evidence="11 12">
    <name type="scientific">Periweissella beninensis</name>
    <dbReference type="NCBI Taxonomy" id="504936"/>
    <lineage>
        <taxon>Bacteria</taxon>
        <taxon>Bacillati</taxon>
        <taxon>Bacillota</taxon>
        <taxon>Bacilli</taxon>
        <taxon>Lactobacillales</taxon>
        <taxon>Lactobacillaceae</taxon>
        <taxon>Periweissella</taxon>
    </lineage>
</organism>
<sequence>MSGNFNLIFLVVIMIVMFFMMNRSQKKQRSNRESMMSKLQPGAHVVTIGRLHGVVDSVNQTEKTFTLDADGVYLVFDLDAIARVIDDGVDQAVKPTKEATTTTETNVIDKTKTVLPKDENTEK</sequence>
<accession>A0ABT0VHT9</accession>
<keyword evidence="3" id="KW-0813">Transport</keyword>
<gene>
    <name evidence="11" type="primary">yajC</name>
    <name evidence="11" type="ORF">KAK10_05710</name>
</gene>
<dbReference type="NCBIfam" id="TIGR00739">
    <property type="entry name" value="yajC"/>
    <property type="match status" value="1"/>
</dbReference>
<dbReference type="InterPro" id="IPR003849">
    <property type="entry name" value="Preprotein_translocase_YajC"/>
</dbReference>
<protein>
    <submittedName>
        <fullName evidence="11">Preprotein translocase subunit YajC</fullName>
    </submittedName>
</protein>
<dbReference type="RefSeq" id="WP_205143458.1">
    <property type="nucleotide sequence ID" value="NZ_JAFBDN010000006.1"/>
</dbReference>
<reference evidence="11" key="1">
    <citation type="submission" date="2021-04" db="EMBL/GenBank/DDBJ databases">
        <title>Taxonomic assessment of Weissella genus.</title>
        <authorList>
            <person name="Fanelli F."/>
            <person name="Chieffi D."/>
            <person name="Dell'Aquila A."/>
            <person name="Gyu-Sung C."/>
            <person name="Franz C.M.A.P."/>
            <person name="Fusco V."/>
        </authorList>
    </citation>
    <scope>NUCLEOTIDE SEQUENCE</scope>
    <source>
        <strain evidence="11">LMG 25373</strain>
    </source>
</reference>
<evidence type="ECO:0000256" key="1">
    <source>
        <dbReference type="ARBA" id="ARBA00004162"/>
    </source>
</evidence>
<dbReference type="Pfam" id="PF02699">
    <property type="entry name" value="YajC"/>
    <property type="match status" value="1"/>
</dbReference>
<dbReference type="PANTHER" id="PTHR33909">
    <property type="entry name" value="SEC TRANSLOCON ACCESSORY COMPLEX SUBUNIT YAJC"/>
    <property type="match status" value="1"/>
</dbReference>
<keyword evidence="7 10" id="KW-1133">Transmembrane helix</keyword>
<evidence type="ECO:0000256" key="4">
    <source>
        <dbReference type="ARBA" id="ARBA00022475"/>
    </source>
</evidence>
<evidence type="ECO:0000256" key="9">
    <source>
        <dbReference type="ARBA" id="ARBA00023136"/>
    </source>
</evidence>
<evidence type="ECO:0000256" key="8">
    <source>
        <dbReference type="ARBA" id="ARBA00023010"/>
    </source>
</evidence>
<evidence type="ECO:0000256" key="5">
    <source>
        <dbReference type="ARBA" id="ARBA00022692"/>
    </source>
</evidence>